<comment type="caution">
    <text evidence="1">The sequence shown here is derived from an EMBL/GenBank/DDBJ whole genome shotgun (WGS) entry which is preliminary data.</text>
</comment>
<evidence type="ECO:0000313" key="1">
    <source>
        <dbReference type="EMBL" id="KKN87005.1"/>
    </source>
</evidence>
<proteinExistence type="predicted"/>
<accession>A0A0F9U191</accession>
<protein>
    <submittedName>
        <fullName evidence="1">Uncharacterized protein</fullName>
    </submittedName>
</protein>
<organism evidence="1">
    <name type="scientific">marine sediment metagenome</name>
    <dbReference type="NCBI Taxonomy" id="412755"/>
    <lineage>
        <taxon>unclassified sequences</taxon>
        <taxon>metagenomes</taxon>
        <taxon>ecological metagenomes</taxon>
    </lineage>
</organism>
<gene>
    <name evidence="1" type="ORF">LCGC14_0262740</name>
</gene>
<dbReference type="AlphaFoldDB" id="A0A0F9U191"/>
<reference evidence="1" key="1">
    <citation type="journal article" date="2015" name="Nature">
        <title>Complex archaea that bridge the gap between prokaryotes and eukaryotes.</title>
        <authorList>
            <person name="Spang A."/>
            <person name="Saw J.H."/>
            <person name="Jorgensen S.L."/>
            <person name="Zaremba-Niedzwiedzka K."/>
            <person name="Martijn J."/>
            <person name="Lind A.E."/>
            <person name="van Eijk R."/>
            <person name="Schleper C."/>
            <person name="Guy L."/>
            <person name="Ettema T.J."/>
        </authorList>
    </citation>
    <scope>NUCLEOTIDE SEQUENCE</scope>
</reference>
<sequence length="73" mass="8643">MKLWLFKGKEDLPEDDNPWQPGWDEDHGFVVRAEDEEIATTYIRQESAYYGWKYEKYYTVEELLPAGDPGIIV</sequence>
<dbReference type="EMBL" id="LAZR01000142">
    <property type="protein sequence ID" value="KKN87005.1"/>
    <property type="molecule type" value="Genomic_DNA"/>
</dbReference>
<name>A0A0F9U191_9ZZZZ</name>